<keyword evidence="3" id="KW-1185">Reference proteome</keyword>
<reference evidence="2" key="1">
    <citation type="journal article" date="2022" name="bioRxiv">
        <title>Sequencing and chromosome-scale assembly of the giantPleurodeles waltlgenome.</title>
        <authorList>
            <person name="Brown T."/>
            <person name="Elewa A."/>
            <person name="Iarovenko S."/>
            <person name="Subramanian E."/>
            <person name="Araus A.J."/>
            <person name="Petzold A."/>
            <person name="Susuki M."/>
            <person name="Suzuki K.-i.T."/>
            <person name="Hayashi T."/>
            <person name="Toyoda A."/>
            <person name="Oliveira C."/>
            <person name="Osipova E."/>
            <person name="Leigh N.D."/>
            <person name="Simon A."/>
            <person name="Yun M.H."/>
        </authorList>
    </citation>
    <scope>NUCLEOTIDE SEQUENCE</scope>
    <source>
        <strain evidence="2">20211129_DDA</strain>
        <tissue evidence="2">Liver</tissue>
    </source>
</reference>
<dbReference type="AlphaFoldDB" id="A0AAV7VW91"/>
<feature type="compositionally biased region" description="Basic and acidic residues" evidence="1">
    <location>
        <begin position="1"/>
        <end position="35"/>
    </location>
</feature>
<dbReference type="EMBL" id="JANPWB010000002">
    <property type="protein sequence ID" value="KAJ1204880.1"/>
    <property type="molecule type" value="Genomic_DNA"/>
</dbReference>
<accession>A0AAV7VW91</accession>
<gene>
    <name evidence="2" type="ORF">NDU88_000318</name>
</gene>
<feature type="compositionally biased region" description="Acidic residues" evidence="1">
    <location>
        <begin position="83"/>
        <end position="93"/>
    </location>
</feature>
<comment type="caution">
    <text evidence="2">The sequence shown here is derived from an EMBL/GenBank/DDBJ whole genome shotgun (WGS) entry which is preliminary data.</text>
</comment>
<organism evidence="2 3">
    <name type="scientific">Pleurodeles waltl</name>
    <name type="common">Iberian ribbed newt</name>
    <dbReference type="NCBI Taxonomy" id="8319"/>
    <lineage>
        <taxon>Eukaryota</taxon>
        <taxon>Metazoa</taxon>
        <taxon>Chordata</taxon>
        <taxon>Craniata</taxon>
        <taxon>Vertebrata</taxon>
        <taxon>Euteleostomi</taxon>
        <taxon>Amphibia</taxon>
        <taxon>Batrachia</taxon>
        <taxon>Caudata</taxon>
        <taxon>Salamandroidea</taxon>
        <taxon>Salamandridae</taxon>
        <taxon>Pleurodelinae</taxon>
        <taxon>Pleurodeles</taxon>
    </lineage>
</organism>
<feature type="compositionally biased region" description="Basic and acidic residues" evidence="1">
    <location>
        <begin position="67"/>
        <end position="77"/>
    </location>
</feature>
<dbReference type="Proteomes" id="UP001066276">
    <property type="component" value="Chromosome 1_2"/>
</dbReference>
<evidence type="ECO:0000256" key="1">
    <source>
        <dbReference type="SAM" id="MobiDB-lite"/>
    </source>
</evidence>
<feature type="region of interest" description="Disordered" evidence="1">
    <location>
        <begin position="1"/>
        <end position="114"/>
    </location>
</feature>
<sequence length="114" mass="13363">MKDFFRQERRGETELGDRATWRERRKPVVRDLKQEVEEDQNSNTRCRKQERNVDPASTVQQEEEGGNTDKLKDEAERTANTVEPEEAAEEWFEADWWLPPKRPLPSATAQESCG</sequence>
<evidence type="ECO:0000313" key="2">
    <source>
        <dbReference type="EMBL" id="KAJ1204880.1"/>
    </source>
</evidence>
<evidence type="ECO:0000313" key="3">
    <source>
        <dbReference type="Proteomes" id="UP001066276"/>
    </source>
</evidence>
<proteinExistence type="predicted"/>
<name>A0AAV7VW91_PLEWA</name>
<protein>
    <submittedName>
        <fullName evidence="2">Uncharacterized protein</fullName>
    </submittedName>
</protein>